<evidence type="ECO:0000313" key="2">
    <source>
        <dbReference type="Proteomes" id="UP001642485"/>
    </source>
</evidence>
<name>A0ABM9NAP1_RICHE</name>
<dbReference type="RefSeq" id="WP_010420976.1">
    <property type="nucleotide sequence ID" value="NZ_OY974080.1"/>
</dbReference>
<proteinExistence type="predicted"/>
<reference evidence="1 2" key="1">
    <citation type="submission" date="2024-02" db="EMBL/GenBank/DDBJ databases">
        <authorList>
            <person name="Nijsse B."/>
            <person name="Sprong H."/>
        </authorList>
    </citation>
    <scope>NUCLEOTIDE SEQUENCE [LARGE SCALE GENOMIC DNA]</scope>
    <source>
        <strain evidence="1">OB144</strain>
    </source>
</reference>
<evidence type="ECO:0008006" key="3">
    <source>
        <dbReference type="Google" id="ProtNLM"/>
    </source>
</evidence>
<protein>
    <recommendedName>
        <fullName evidence="3">Tetratricopeptide repeat-containing protein</fullName>
    </recommendedName>
</protein>
<keyword evidence="2" id="KW-1185">Reference proteome</keyword>
<gene>
    <name evidence="1" type="ORF">OB144RH_02220</name>
</gene>
<dbReference type="EMBL" id="OZ018776">
    <property type="protein sequence ID" value="CAK9120268.1"/>
    <property type="molecule type" value="Genomic_DNA"/>
</dbReference>
<sequence length="87" mass="10121">MDTINGYLQRNKTIAEKKAESLNAEDNNLCSQEKYNEAIEKYKAAIKIKKGLDRDAYRAENLYEINKTNAEKKYEETISASNFCKKY</sequence>
<organism evidence="1 2">
    <name type="scientific">Rickettsia helvetica</name>
    <dbReference type="NCBI Taxonomy" id="35789"/>
    <lineage>
        <taxon>Bacteria</taxon>
        <taxon>Pseudomonadati</taxon>
        <taxon>Pseudomonadota</taxon>
        <taxon>Alphaproteobacteria</taxon>
        <taxon>Rickettsiales</taxon>
        <taxon>Rickettsiaceae</taxon>
        <taxon>Rickettsieae</taxon>
        <taxon>Rickettsia</taxon>
        <taxon>spotted fever group</taxon>
    </lineage>
</organism>
<dbReference type="Proteomes" id="UP001642485">
    <property type="component" value="Chromosome"/>
</dbReference>
<evidence type="ECO:0000313" key="1">
    <source>
        <dbReference type="EMBL" id="CAK9120268.1"/>
    </source>
</evidence>
<accession>A0ABM9NAP1</accession>